<sequence length="324" mass="36591">LHEIRKVCSAAGISSIGTKLECLNRLGDKIRRKDATFNKIFTKFAGSSGGLLVACCPHGITYGMKFLLRGESPRDHLDLLFSFKHIPTLTICDIPGFVARHAAKRRPGLFKPNDGRFAEASEENLKNISGLKISIPELDFSSFFYNACERDHSYSVGHPVTNTDHKYFDRFHQHNSRTEADKLRRLDLVQELRGGPRLHLSMSISCHPGWMEGYLLAQLKMSRNRIREFLKRRKPNTPTNSFSAKKVHFAEATRPTAKDSIVAKHGSFYLCTSDMESLNEKGWLTDAAALSVKNWPASGNHSNVWWDTDGQSLFIIDVSHLFNI</sequence>
<dbReference type="AlphaFoldDB" id="R7TCI2"/>
<dbReference type="EMBL" id="AMQN01013800">
    <property type="status" value="NOT_ANNOTATED_CDS"/>
    <property type="molecule type" value="Genomic_DNA"/>
</dbReference>
<proteinExistence type="predicted"/>
<dbReference type="Proteomes" id="UP000014760">
    <property type="component" value="Unassembled WGS sequence"/>
</dbReference>
<gene>
    <name evidence="1" type="ORF">CAPTEDRAFT_195355</name>
</gene>
<organism evidence="1">
    <name type="scientific">Capitella teleta</name>
    <name type="common">Polychaete worm</name>
    <dbReference type="NCBI Taxonomy" id="283909"/>
    <lineage>
        <taxon>Eukaryota</taxon>
        <taxon>Metazoa</taxon>
        <taxon>Spiralia</taxon>
        <taxon>Lophotrochozoa</taxon>
        <taxon>Annelida</taxon>
        <taxon>Polychaeta</taxon>
        <taxon>Sedentaria</taxon>
        <taxon>Scolecida</taxon>
        <taxon>Capitellidae</taxon>
        <taxon>Capitella</taxon>
    </lineage>
</organism>
<name>R7TCI2_CAPTE</name>
<evidence type="ECO:0000313" key="1">
    <source>
        <dbReference type="EMBL" id="ELT91419.1"/>
    </source>
</evidence>
<dbReference type="PANTHER" id="PTHR17609:SF3">
    <property type="entry name" value="SAP DOMAIN-CONTAINING PROTEIN"/>
    <property type="match status" value="1"/>
</dbReference>
<keyword evidence="3" id="KW-1185">Reference proteome</keyword>
<evidence type="ECO:0000313" key="3">
    <source>
        <dbReference type="Proteomes" id="UP000014760"/>
    </source>
</evidence>
<reference evidence="3" key="1">
    <citation type="submission" date="2012-12" db="EMBL/GenBank/DDBJ databases">
        <authorList>
            <person name="Hellsten U."/>
            <person name="Grimwood J."/>
            <person name="Chapman J.A."/>
            <person name="Shapiro H."/>
            <person name="Aerts A."/>
            <person name="Otillar R.P."/>
            <person name="Terry A.Y."/>
            <person name="Boore J.L."/>
            <person name="Simakov O."/>
            <person name="Marletaz F."/>
            <person name="Cho S.-J."/>
            <person name="Edsinger-Gonzales E."/>
            <person name="Havlak P."/>
            <person name="Kuo D.-H."/>
            <person name="Larsson T."/>
            <person name="Lv J."/>
            <person name="Arendt D."/>
            <person name="Savage R."/>
            <person name="Osoegawa K."/>
            <person name="de Jong P."/>
            <person name="Lindberg D.R."/>
            <person name="Seaver E.C."/>
            <person name="Weisblat D.A."/>
            <person name="Putnam N.H."/>
            <person name="Grigoriev I.V."/>
            <person name="Rokhsar D.S."/>
        </authorList>
    </citation>
    <scope>NUCLEOTIDE SEQUENCE</scope>
    <source>
        <strain evidence="3">I ESC-2004</strain>
    </source>
</reference>
<dbReference type="EnsemblMetazoa" id="CapteT195355">
    <property type="protein sequence ID" value="CapteP195355"/>
    <property type="gene ID" value="CapteG195355"/>
</dbReference>
<evidence type="ECO:0008006" key="4">
    <source>
        <dbReference type="Google" id="ProtNLM"/>
    </source>
</evidence>
<evidence type="ECO:0000313" key="2">
    <source>
        <dbReference type="EnsemblMetazoa" id="CapteP195355"/>
    </source>
</evidence>
<protein>
    <recommendedName>
        <fullName evidence="4">SAP domain-containing protein</fullName>
    </recommendedName>
</protein>
<dbReference type="HOGENOM" id="CLU_859350_0_0_1"/>
<reference evidence="1 3" key="2">
    <citation type="journal article" date="2013" name="Nature">
        <title>Insights into bilaterian evolution from three spiralian genomes.</title>
        <authorList>
            <person name="Simakov O."/>
            <person name="Marletaz F."/>
            <person name="Cho S.J."/>
            <person name="Edsinger-Gonzales E."/>
            <person name="Havlak P."/>
            <person name="Hellsten U."/>
            <person name="Kuo D.H."/>
            <person name="Larsson T."/>
            <person name="Lv J."/>
            <person name="Arendt D."/>
            <person name="Savage R."/>
            <person name="Osoegawa K."/>
            <person name="de Jong P."/>
            <person name="Grimwood J."/>
            <person name="Chapman J.A."/>
            <person name="Shapiro H."/>
            <person name="Aerts A."/>
            <person name="Otillar R.P."/>
            <person name="Terry A.Y."/>
            <person name="Boore J.L."/>
            <person name="Grigoriev I.V."/>
            <person name="Lindberg D.R."/>
            <person name="Seaver E.C."/>
            <person name="Weisblat D.A."/>
            <person name="Putnam N.H."/>
            <person name="Rokhsar D.S."/>
        </authorList>
    </citation>
    <scope>NUCLEOTIDE SEQUENCE</scope>
    <source>
        <strain evidence="1 3">I ESC-2004</strain>
    </source>
</reference>
<dbReference type="PANTHER" id="PTHR17609">
    <property type="entry name" value="HMG DOMAIN-CONTAINING PROTEIN 3"/>
    <property type="match status" value="1"/>
</dbReference>
<reference evidence="2" key="3">
    <citation type="submission" date="2015-06" db="UniProtKB">
        <authorList>
            <consortium name="EnsemblMetazoa"/>
        </authorList>
    </citation>
    <scope>IDENTIFICATION</scope>
</reference>
<accession>R7TCI2</accession>
<dbReference type="OrthoDB" id="6156876at2759"/>
<dbReference type="InterPro" id="IPR039598">
    <property type="entry name" value="HMGXB3"/>
</dbReference>
<feature type="non-terminal residue" evidence="1">
    <location>
        <position position="1"/>
    </location>
</feature>
<dbReference type="EMBL" id="AMQN01013801">
    <property type="status" value="NOT_ANNOTATED_CDS"/>
    <property type="molecule type" value="Genomic_DNA"/>
</dbReference>
<dbReference type="EMBL" id="KB310504">
    <property type="protein sequence ID" value="ELT91419.1"/>
    <property type="molecule type" value="Genomic_DNA"/>
</dbReference>